<sequence length="431" mass="42695">MKKILMVSKLFIPMVVVIIFASLALAVPQYINYQGVLQDSSGDLVTGTKTMLFKIYDAATAGNLLSTTTTSAAISNGLYNVQIGPVGYAELGSGRRWLEVSVSDTILSPRLEILSVAYAVTAATAESAANAYKLSGYSAATTGSGSFIPVTTSGKLDSSVIPSSSLAVSNADYATLAGTATIAAYATVAGTATTAATATSASLLGTYEAALSGNNIIPITNSSGKLAAAVLPTSGITADSAETATTANYATVSGTATSAASATTATSADSADYATTSGTATSAASATSADSADYATVSGTATTAATATNANAVDGLSASTEVIAGQILALDANKQLKGMSVSAEANDASPYAMFINGPLGASAGGAGTLGDPVSVVCGIGTIASTNVNENATVYNSYVTTNSKIFITGLFASAGAQYKEKWLKVDSVSDGS</sequence>
<protein>
    <submittedName>
        <fullName evidence="1">Uncharacterized protein</fullName>
    </submittedName>
</protein>
<feature type="non-terminal residue" evidence="1">
    <location>
        <position position="431"/>
    </location>
</feature>
<dbReference type="Proteomes" id="UP000231343">
    <property type="component" value="Unassembled WGS sequence"/>
</dbReference>
<comment type="caution">
    <text evidence="1">The sequence shown here is derived from an EMBL/GenBank/DDBJ whole genome shotgun (WGS) entry which is preliminary data.</text>
</comment>
<dbReference type="AlphaFoldDB" id="A0A2H0XXJ3"/>
<evidence type="ECO:0000313" key="1">
    <source>
        <dbReference type="EMBL" id="PIS28849.1"/>
    </source>
</evidence>
<name>A0A2H0XXJ3_UNCSA</name>
<gene>
    <name evidence="1" type="ORF">COT42_06825</name>
</gene>
<accession>A0A2H0XXJ3</accession>
<reference evidence="1 2" key="1">
    <citation type="submission" date="2017-09" db="EMBL/GenBank/DDBJ databases">
        <title>Depth-based differentiation of microbial function through sediment-hosted aquifers and enrichment of novel symbionts in the deep terrestrial subsurface.</title>
        <authorList>
            <person name="Probst A.J."/>
            <person name="Ladd B."/>
            <person name="Jarett J.K."/>
            <person name="Geller-Mcgrath D.E."/>
            <person name="Sieber C.M."/>
            <person name="Emerson J.B."/>
            <person name="Anantharaman K."/>
            <person name="Thomas B.C."/>
            <person name="Malmstrom R."/>
            <person name="Stieglmeier M."/>
            <person name="Klingl A."/>
            <person name="Woyke T."/>
            <person name="Ryan C.M."/>
            <person name="Banfield J.F."/>
        </authorList>
    </citation>
    <scope>NUCLEOTIDE SEQUENCE [LARGE SCALE GENOMIC DNA]</scope>
    <source>
        <strain evidence="1">CG08_land_8_20_14_0_20_45_16</strain>
    </source>
</reference>
<dbReference type="EMBL" id="PEYM01000114">
    <property type="protein sequence ID" value="PIS28849.1"/>
    <property type="molecule type" value="Genomic_DNA"/>
</dbReference>
<organism evidence="1 2">
    <name type="scientific">Candidatus Saganbacteria bacterium CG08_land_8_20_14_0_20_45_16</name>
    <dbReference type="NCBI Taxonomy" id="2014293"/>
    <lineage>
        <taxon>Bacteria</taxon>
        <taxon>Bacillati</taxon>
        <taxon>Saganbacteria</taxon>
    </lineage>
</organism>
<proteinExistence type="predicted"/>
<evidence type="ECO:0000313" key="2">
    <source>
        <dbReference type="Proteomes" id="UP000231343"/>
    </source>
</evidence>